<feature type="non-terminal residue" evidence="2">
    <location>
        <position position="1"/>
    </location>
</feature>
<sequence>SGEVSPAVSAAPIEMPSSTGASQFILSNEKNQNYSDTASSVAVQSVKSADKALAKSNAASTPTLVAAVQRSANVGLWFVLVAVILGAIAFVFFLRDRKLSRYSRYVARKKKRATKAELDARW</sequence>
<keyword evidence="1" id="KW-0472">Membrane</keyword>
<organism evidence="2">
    <name type="scientific">human gut metagenome</name>
    <dbReference type="NCBI Taxonomy" id="408170"/>
    <lineage>
        <taxon>unclassified sequences</taxon>
        <taxon>metagenomes</taxon>
        <taxon>organismal metagenomes</taxon>
    </lineage>
</organism>
<comment type="caution">
    <text evidence="2">The sequence shown here is derived from an EMBL/GenBank/DDBJ whole genome shotgun (WGS) entry which is preliminary data.</text>
</comment>
<proteinExistence type="predicted"/>
<gene>
    <name evidence="2" type="ORF">LEA_02056</name>
</gene>
<keyword evidence="1" id="KW-0812">Transmembrane</keyword>
<name>K1UC87_9ZZZZ</name>
<feature type="transmembrane region" description="Helical" evidence="1">
    <location>
        <begin position="74"/>
        <end position="94"/>
    </location>
</feature>
<evidence type="ECO:0000313" key="2">
    <source>
        <dbReference type="EMBL" id="EKC79803.1"/>
    </source>
</evidence>
<protein>
    <submittedName>
        <fullName evidence="2">Peptidoglycan-binding domain-containing protein</fullName>
    </submittedName>
</protein>
<reference evidence="2" key="1">
    <citation type="journal article" date="2013" name="Environ. Microbiol.">
        <title>Microbiota from the distal guts of lean and obese adolescents exhibit partial functional redundancy besides clear differences in community structure.</title>
        <authorList>
            <person name="Ferrer M."/>
            <person name="Ruiz A."/>
            <person name="Lanza F."/>
            <person name="Haange S.B."/>
            <person name="Oberbach A."/>
            <person name="Till H."/>
            <person name="Bargiela R."/>
            <person name="Campoy C."/>
            <person name="Segura M.T."/>
            <person name="Richter M."/>
            <person name="von Bergen M."/>
            <person name="Seifert J."/>
            <person name="Suarez A."/>
        </authorList>
    </citation>
    <scope>NUCLEOTIDE SEQUENCE</scope>
</reference>
<keyword evidence="1" id="KW-1133">Transmembrane helix</keyword>
<dbReference type="AlphaFoldDB" id="K1UC87"/>
<dbReference type="EMBL" id="AJWY01001425">
    <property type="protein sequence ID" value="EKC79803.1"/>
    <property type="molecule type" value="Genomic_DNA"/>
</dbReference>
<accession>K1UC87</accession>
<evidence type="ECO:0000256" key="1">
    <source>
        <dbReference type="SAM" id="Phobius"/>
    </source>
</evidence>